<keyword evidence="5 9" id="KW-0784">Thiamine biosynthesis</keyword>
<dbReference type="SUPFAM" id="SSF51391">
    <property type="entry name" value="Thiamin phosphate synthase"/>
    <property type="match status" value="1"/>
</dbReference>
<evidence type="ECO:0000256" key="5">
    <source>
        <dbReference type="ARBA" id="ARBA00022977"/>
    </source>
</evidence>
<comment type="caution">
    <text evidence="13">The sequence shown here is derived from an EMBL/GenBank/DDBJ whole genome shotgun (WGS) entry which is preliminary data.</text>
</comment>
<comment type="catalytic activity">
    <reaction evidence="6 9 10">
        <text>4-methyl-5-(2-phosphooxyethyl)-thiazole + 4-amino-2-methyl-5-(diphosphooxymethyl)pyrimidine + H(+) = thiamine phosphate + diphosphate</text>
        <dbReference type="Rhea" id="RHEA:22328"/>
        <dbReference type="ChEBI" id="CHEBI:15378"/>
        <dbReference type="ChEBI" id="CHEBI:33019"/>
        <dbReference type="ChEBI" id="CHEBI:37575"/>
        <dbReference type="ChEBI" id="CHEBI:57841"/>
        <dbReference type="ChEBI" id="CHEBI:58296"/>
        <dbReference type="EC" id="2.5.1.3"/>
    </reaction>
</comment>
<organism evidence="13 14">
    <name type="scientific">Roseovarius aquimarinus</name>
    <dbReference type="NCBI Taxonomy" id="1229156"/>
    <lineage>
        <taxon>Bacteria</taxon>
        <taxon>Pseudomonadati</taxon>
        <taxon>Pseudomonadota</taxon>
        <taxon>Alphaproteobacteria</taxon>
        <taxon>Rhodobacterales</taxon>
        <taxon>Roseobacteraceae</taxon>
        <taxon>Roseovarius</taxon>
    </lineage>
</organism>
<dbReference type="Gene3D" id="3.20.20.70">
    <property type="entry name" value="Aldolase class I"/>
    <property type="match status" value="1"/>
</dbReference>
<evidence type="ECO:0000256" key="3">
    <source>
        <dbReference type="ARBA" id="ARBA00022723"/>
    </source>
</evidence>
<evidence type="ECO:0000313" key="13">
    <source>
        <dbReference type="EMBL" id="MFH0254413.1"/>
    </source>
</evidence>
<reference evidence="13 14" key="1">
    <citation type="submission" date="2024-10" db="EMBL/GenBank/DDBJ databases">
        <authorList>
            <person name="Yang X.-N."/>
        </authorList>
    </citation>
    <scope>NUCLEOTIDE SEQUENCE [LARGE SCALE GENOMIC DNA]</scope>
    <source>
        <strain evidence="13 14">CAU 1059</strain>
    </source>
</reference>
<evidence type="ECO:0000256" key="6">
    <source>
        <dbReference type="ARBA" id="ARBA00047334"/>
    </source>
</evidence>
<evidence type="ECO:0000313" key="14">
    <source>
        <dbReference type="Proteomes" id="UP001607157"/>
    </source>
</evidence>
<dbReference type="Proteomes" id="UP001607157">
    <property type="component" value="Unassembled WGS sequence"/>
</dbReference>
<keyword evidence="4 9" id="KW-0460">Magnesium</keyword>
<dbReference type="Pfam" id="PF02581">
    <property type="entry name" value="TMP-TENI"/>
    <property type="match status" value="1"/>
</dbReference>
<feature type="binding site" evidence="9">
    <location>
        <position position="139"/>
    </location>
    <ligand>
        <name>4-amino-2-methyl-5-(diphosphooxymethyl)pyrimidine</name>
        <dbReference type="ChEBI" id="CHEBI:57841"/>
    </ligand>
</feature>
<comment type="catalytic activity">
    <reaction evidence="8 9 10">
        <text>2-[(2R,5Z)-2-carboxy-4-methylthiazol-5(2H)-ylidene]ethyl phosphate + 4-amino-2-methyl-5-(diphosphooxymethyl)pyrimidine + 2 H(+) = thiamine phosphate + CO2 + diphosphate</text>
        <dbReference type="Rhea" id="RHEA:47844"/>
        <dbReference type="ChEBI" id="CHEBI:15378"/>
        <dbReference type="ChEBI" id="CHEBI:16526"/>
        <dbReference type="ChEBI" id="CHEBI:33019"/>
        <dbReference type="ChEBI" id="CHEBI:37575"/>
        <dbReference type="ChEBI" id="CHEBI:57841"/>
        <dbReference type="ChEBI" id="CHEBI:62899"/>
        <dbReference type="EC" id="2.5.1.3"/>
    </reaction>
</comment>
<evidence type="ECO:0000256" key="9">
    <source>
        <dbReference type="HAMAP-Rule" id="MF_00097"/>
    </source>
</evidence>
<evidence type="ECO:0000256" key="7">
    <source>
        <dbReference type="ARBA" id="ARBA00047851"/>
    </source>
</evidence>
<keyword evidence="2 9" id="KW-0808">Transferase</keyword>
<dbReference type="HAMAP" id="MF_00097">
    <property type="entry name" value="TMP_synthase"/>
    <property type="match status" value="1"/>
</dbReference>
<feature type="binding site" evidence="9">
    <location>
        <position position="72"/>
    </location>
    <ligand>
        <name>Mg(2+)</name>
        <dbReference type="ChEBI" id="CHEBI:18420"/>
    </ligand>
</feature>
<feature type="domain" description="Thiamine phosphate synthase/TenI" evidence="12">
    <location>
        <begin position="11"/>
        <end position="190"/>
    </location>
</feature>
<protein>
    <recommendedName>
        <fullName evidence="9">Thiamine-phosphate synthase</fullName>
        <shortName evidence="9">TP synthase</shortName>
        <shortName evidence="9">TPS</shortName>
        <ecNumber evidence="9">2.5.1.3</ecNumber>
    </recommendedName>
    <alternativeName>
        <fullName evidence="9">Thiamine-phosphate pyrophosphorylase</fullName>
        <shortName evidence="9">TMP pyrophosphorylase</shortName>
        <shortName evidence="9">TMP-PPase</shortName>
    </alternativeName>
</protein>
<gene>
    <name evidence="9 13" type="primary">thiE</name>
    <name evidence="13" type="ORF">ACGRVM_10950</name>
</gene>
<sequence>MRIAREELGPVYFVTDAAAPVSVPAQVTAALRAGVRLIQLRDKDASDKAFETEARALLRLTRAAGARLVVNDRVEIAARIGVDGLHVGQGDGDIAAIRAAIGPDMILGLSVETEAQIEPVPLDSVDYLGAGPLRATATKPDAAQPLGMKGMARLIAAAPLPCVAIGGIGAADAAPLRRAGAAGIAVVSAISRAPDMEGAARALIDAWRQA</sequence>
<feature type="binding site" evidence="9">
    <location>
        <begin position="187"/>
        <end position="188"/>
    </location>
    <ligand>
        <name>2-[(2R,5Z)-2-carboxy-4-methylthiazol-5(2H)-ylidene]ethyl phosphate</name>
        <dbReference type="ChEBI" id="CHEBI:62899"/>
    </ligand>
</feature>
<dbReference type="InterPro" id="IPR034291">
    <property type="entry name" value="TMP_synthase"/>
</dbReference>
<dbReference type="CDD" id="cd00564">
    <property type="entry name" value="TMP_TenI"/>
    <property type="match status" value="1"/>
</dbReference>
<evidence type="ECO:0000256" key="8">
    <source>
        <dbReference type="ARBA" id="ARBA00047883"/>
    </source>
</evidence>
<evidence type="ECO:0000256" key="11">
    <source>
        <dbReference type="RuleBase" id="RU004253"/>
    </source>
</evidence>
<accession>A0ABW7I8L6</accession>
<proteinExistence type="inferred from homology"/>
<comment type="pathway">
    <text evidence="1 9 11">Cofactor biosynthesis; thiamine diphosphate biosynthesis; thiamine phosphate from 4-amino-2-methyl-5-diphosphomethylpyrimidine and 4-methyl-5-(2-phosphoethyl)-thiazole: step 1/1.</text>
</comment>
<keyword evidence="3 9" id="KW-0479">Metal-binding</keyword>
<evidence type="ECO:0000256" key="10">
    <source>
        <dbReference type="RuleBase" id="RU003826"/>
    </source>
</evidence>
<feature type="binding site" evidence="9">
    <location>
        <begin position="39"/>
        <end position="43"/>
    </location>
    <ligand>
        <name>4-amino-2-methyl-5-(diphosphooxymethyl)pyrimidine</name>
        <dbReference type="ChEBI" id="CHEBI:57841"/>
    </ligand>
</feature>
<comment type="cofactor">
    <cofactor evidence="9">
        <name>Mg(2+)</name>
        <dbReference type="ChEBI" id="CHEBI:18420"/>
    </cofactor>
    <text evidence="9">Binds 1 Mg(2+) ion per subunit.</text>
</comment>
<comment type="similarity">
    <text evidence="9 10">Belongs to the thiamine-phosphate synthase family.</text>
</comment>
<dbReference type="InterPro" id="IPR036206">
    <property type="entry name" value="ThiamineP_synth_sf"/>
</dbReference>
<dbReference type="RefSeq" id="WP_377171548.1">
    <property type="nucleotide sequence ID" value="NZ_JBHTJC010000003.1"/>
</dbReference>
<evidence type="ECO:0000256" key="1">
    <source>
        <dbReference type="ARBA" id="ARBA00005165"/>
    </source>
</evidence>
<feature type="binding site" evidence="9">
    <location>
        <position position="110"/>
    </location>
    <ligand>
        <name>4-amino-2-methyl-5-(diphosphooxymethyl)pyrimidine</name>
        <dbReference type="ChEBI" id="CHEBI:57841"/>
    </ligand>
</feature>
<dbReference type="InterPro" id="IPR013785">
    <property type="entry name" value="Aldolase_TIM"/>
</dbReference>
<feature type="binding site" evidence="9">
    <location>
        <position position="71"/>
    </location>
    <ligand>
        <name>4-amino-2-methyl-5-(diphosphooxymethyl)pyrimidine</name>
        <dbReference type="ChEBI" id="CHEBI:57841"/>
    </ligand>
</feature>
<dbReference type="EMBL" id="JBIHMM010000003">
    <property type="protein sequence ID" value="MFH0254413.1"/>
    <property type="molecule type" value="Genomic_DNA"/>
</dbReference>
<name>A0ABW7I8L6_9RHOB</name>
<dbReference type="InterPro" id="IPR022998">
    <property type="entry name" value="ThiamineP_synth_TenI"/>
</dbReference>
<dbReference type="NCBIfam" id="TIGR00693">
    <property type="entry name" value="thiE"/>
    <property type="match status" value="1"/>
</dbReference>
<dbReference type="EC" id="2.5.1.3" evidence="9"/>
<dbReference type="PANTHER" id="PTHR20857:SF15">
    <property type="entry name" value="THIAMINE-PHOSPHATE SYNTHASE"/>
    <property type="match status" value="1"/>
</dbReference>
<feature type="binding site" evidence="9">
    <location>
        <begin position="136"/>
        <end position="138"/>
    </location>
    <ligand>
        <name>2-[(2R,5Z)-2-carboxy-4-methylthiazol-5(2H)-ylidene]ethyl phosphate</name>
        <dbReference type="ChEBI" id="CHEBI:62899"/>
    </ligand>
</feature>
<evidence type="ECO:0000256" key="4">
    <source>
        <dbReference type="ARBA" id="ARBA00022842"/>
    </source>
</evidence>
<dbReference type="PANTHER" id="PTHR20857">
    <property type="entry name" value="THIAMINE-PHOSPHATE PYROPHOSPHORYLASE"/>
    <property type="match status" value="1"/>
</dbReference>
<evidence type="ECO:0000256" key="2">
    <source>
        <dbReference type="ARBA" id="ARBA00022679"/>
    </source>
</evidence>
<dbReference type="GO" id="GO:0004789">
    <property type="term" value="F:thiamine-phosphate diphosphorylase activity"/>
    <property type="evidence" value="ECO:0007669"/>
    <property type="project" value="UniProtKB-EC"/>
</dbReference>
<comment type="catalytic activity">
    <reaction evidence="7 9 10">
        <text>2-(2-carboxy-4-methylthiazol-5-yl)ethyl phosphate + 4-amino-2-methyl-5-(diphosphooxymethyl)pyrimidine + 2 H(+) = thiamine phosphate + CO2 + diphosphate</text>
        <dbReference type="Rhea" id="RHEA:47848"/>
        <dbReference type="ChEBI" id="CHEBI:15378"/>
        <dbReference type="ChEBI" id="CHEBI:16526"/>
        <dbReference type="ChEBI" id="CHEBI:33019"/>
        <dbReference type="ChEBI" id="CHEBI:37575"/>
        <dbReference type="ChEBI" id="CHEBI:57841"/>
        <dbReference type="ChEBI" id="CHEBI:62890"/>
        <dbReference type="EC" id="2.5.1.3"/>
    </reaction>
</comment>
<keyword evidence="14" id="KW-1185">Reference proteome</keyword>
<evidence type="ECO:0000259" key="12">
    <source>
        <dbReference type="Pfam" id="PF02581"/>
    </source>
</evidence>
<comment type="function">
    <text evidence="9">Condenses 4-methyl-5-(beta-hydroxyethyl)thiazole monophosphate (THZ-P) and 2-methyl-4-amino-5-hydroxymethyl pyrimidine pyrophosphate (HMP-PP) to form thiamine monophosphate (TMP).</text>
</comment>
<feature type="binding site" evidence="9">
    <location>
        <position position="167"/>
    </location>
    <ligand>
        <name>2-[(2R,5Z)-2-carboxy-4-methylthiazol-5(2H)-ylidene]ethyl phosphate</name>
        <dbReference type="ChEBI" id="CHEBI:62899"/>
    </ligand>
</feature>
<feature type="binding site" evidence="9">
    <location>
        <position position="91"/>
    </location>
    <ligand>
        <name>Mg(2+)</name>
        <dbReference type="ChEBI" id="CHEBI:18420"/>
    </ligand>
</feature>